<evidence type="ECO:0000313" key="9">
    <source>
        <dbReference type="Proteomes" id="UP000031518"/>
    </source>
</evidence>
<dbReference type="GO" id="GO:0005737">
    <property type="term" value="C:cytoplasm"/>
    <property type="evidence" value="ECO:0007669"/>
    <property type="project" value="UniProtKB-SubCell"/>
</dbReference>
<dbReference type="Gene3D" id="2.40.50.140">
    <property type="entry name" value="Nucleic acid-binding proteins"/>
    <property type="match status" value="1"/>
</dbReference>
<reference evidence="8 9" key="1">
    <citation type="submission" date="2013-12" db="EMBL/GenBank/DDBJ databases">
        <authorList>
            <person name="Stott M."/>
        </authorList>
    </citation>
    <scope>NUCLEOTIDE SEQUENCE [LARGE SCALE GENOMIC DNA]</scope>
    <source>
        <strain evidence="8 9">K22</strain>
    </source>
</reference>
<comment type="caution">
    <text evidence="6">Lacks conserved residue(s) required for the propagation of feature annotation.</text>
</comment>
<comment type="subcellular location">
    <subcellularLocation>
        <location evidence="6">Cytoplasm</location>
    </subcellularLocation>
</comment>
<sequence>MIAHLSGTLLAKQATSVILDVGGVGYEVIIPLSTFYEMEEPGARVSLRIYTYVREDTLQLYGFKTARERELFLRLISVNGVGPKLAIAMLSSLTADEIIMAIRTNNLARLTSVPGVGRKTAERLIIELRDKVATLAETVAEAPVAGSPSEDSLREDTLSALLNLGYPKAAAEKAIAQALRDGGELTVQEILRRSLRLLAKA</sequence>
<evidence type="ECO:0000313" key="8">
    <source>
        <dbReference type="EMBL" id="CDM64469.1"/>
    </source>
</evidence>
<dbReference type="SUPFAM" id="SSF50249">
    <property type="entry name" value="Nucleic acid-binding proteins"/>
    <property type="match status" value="1"/>
</dbReference>
<dbReference type="InterPro" id="IPR013849">
    <property type="entry name" value="DNA_helicase_Holl-junc_RuvA_I"/>
</dbReference>
<keyword evidence="8" id="KW-0547">Nucleotide-binding</keyword>
<dbReference type="GO" id="GO:0009378">
    <property type="term" value="F:four-way junction helicase activity"/>
    <property type="evidence" value="ECO:0007669"/>
    <property type="project" value="InterPro"/>
</dbReference>
<keyword evidence="8" id="KW-0067">ATP-binding</keyword>
<dbReference type="InterPro" id="IPR011114">
    <property type="entry name" value="RuvA_C"/>
</dbReference>
<evidence type="ECO:0000256" key="3">
    <source>
        <dbReference type="ARBA" id="ARBA00023125"/>
    </source>
</evidence>
<keyword evidence="2 6" id="KW-0227">DNA damage</keyword>
<dbReference type="OrthoDB" id="5293449at2"/>
<keyword evidence="5 6" id="KW-0234">DNA repair</keyword>
<organism evidence="8 9">
    <name type="scientific">Pyrinomonas methylaliphatogenes</name>
    <dbReference type="NCBI Taxonomy" id="454194"/>
    <lineage>
        <taxon>Bacteria</taxon>
        <taxon>Pseudomonadati</taxon>
        <taxon>Acidobacteriota</taxon>
        <taxon>Blastocatellia</taxon>
        <taxon>Blastocatellales</taxon>
        <taxon>Pyrinomonadaceae</taxon>
        <taxon>Pyrinomonas</taxon>
    </lineage>
</organism>
<dbReference type="GO" id="GO:0006310">
    <property type="term" value="P:DNA recombination"/>
    <property type="evidence" value="ECO:0007669"/>
    <property type="project" value="UniProtKB-UniRule"/>
</dbReference>
<dbReference type="Proteomes" id="UP000031518">
    <property type="component" value="Unassembled WGS sequence"/>
</dbReference>
<comment type="domain">
    <text evidence="6">Has three domains with a flexible linker between the domains II and III and assumes an 'L' shape. Domain III is highly mobile and contacts RuvB.</text>
</comment>
<dbReference type="Gene3D" id="1.10.150.20">
    <property type="entry name" value="5' to 3' exonuclease, C-terminal subdomain"/>
    <property type="match status" value="1"/>
</dbReference>
<protein>
    <recommendedName>
        <fullName evidence="6">Holliday junction branch migration complex subunit RuvA</fullName>
    </recommendedName>
</protein>
<feature type="region of interest" description="Domain III" evidence="6">
    <location>
        <begin position="148"/>
        <end position="201"/>
    </location>
</feature>
<keyword evidence="9" id="KW-1185">Reference proteome</keyword>
<evidence type="ECO:0000256" key="5">
    <source>
        <dbReference type="ARBA" id="ARBA00023204"/>
    </source>
</evidence>
<dbReference type="InterPro" id="IPR036267">
    <property type="entry name" value="RuvA_C_sf"/>
</dbReference>
<dbReference type="Pfam" id="PF07499">
    <property type="entry name" value="RuvA_C"/>
    <property type="match status" value="1"/>
</dbReference>
<dbReference type="GO" id="GO:0016787">
    <property type="term" value="F:hydrolase activity"/>
    <property type="evidence" value="ECO:0007669"/>
    <property type="project" value="UniProtKB-KW"/>
</dbReference>
<comment type="similarity">
    <text evidence="6">Belongs to the RuvA family.</text>
</comment>
<dbReference type="RefSeq" id="WP_041973946.1">
    <property type="nucleotide sequence ID" value="NZ_CBXV010000002.1"/>
</dbReference>
<dbReference type="GO" id="GO:0005524">
    <property type="term" value="F:ATP binding"/>
    <property type="evidence" value="ECO:0007669"/>
    <property type="project" value="InterPro"/>
</dbReference>
<reference evidence="8 9" key="2">
    <citation type="submission" date="2015-01" db="EMBL/GenBank/DDBJ databases">
        <title>Complete genome sequence of Pyrinomonas methylaliphatogenes type strain K22T.</title>
        <authorList>
            <person name="Lee K.C.Y."/>
            <person name="Power J.F."/>
            <person name="Dunfield P.F."/>
            <person name="Morgan X.C."/>
            <person name="Huttenhower C."/>
            <person name="Stott M.B."/>
        </authorList>
    </citation>
    <scope>NUCLEOTIDE SEQUENCE [LARGE SCALE GENOMIC DNA]</scope>
    <source>
        <strain evidence="8 9">K22</strain>
    </source>
</reference>
<evidence type="ECO:0000256" key="2">
    <source>
        <dbReference type="ARBA" id="ARBA00022763"/>
    </source>
</evidence>
<keyword evidence="1 6" id="KW-0963">Cytoplasm</keyword>
<dbReference type="GO" id="GO:0009379">
    <property type="term" value="C:Holliday junction helicase complex"/>
    <property type="evidence" value="ECO:0007669"/>
    <property type="project" value="InterPro"/>
</dbReference>
<dbReference type="SUPFAM" id="SSF47781">
    <property type="entry name" value="RuvA domain 2-like"/>
    <property type="match status" value="1"/>
</dbReference>
<name>A0A0B6WW17_9BACT</name>
<keyword evidence="8" id="KW-0347">Helicase</keyword>
<dbReference type="HAMAP" id="MF_00031">
    <property type="entry name" value="DNA_HJ_migration_RuvA"/>
    <property type="match status" value="1"/>
</dbReference>
<dbReference type="STRING" id="454194.PYK22_00463"/>
<dbReference type="InterPro" id="IPR010994">
    <property type="entry name" value="RuvA_2-like"/>
</dbReference>
<dbReference type="GO" id="GO:0000400">
    <property type="term" value="F:four-way junction DNA binding"/>
    <property type="evidence" value="ECO:0007669"/>
    <property type="project" value="UniProtKB-UniRule"/>
</dbReference>
<dbReference type="NCBIfam" id="TIGR00084">
    <property type="entry name" value="ruvA"/>
    <property type="match status" value="1"/>
</dbReference>
<dbReference type="Pfam" id="PF01330">
    <property type="entry name" value="RuvA_N"/>
    <property type="match status" value="1"/>
</dbReference>
<evidence type="ECO:0000259" key="7">
    <source>
        <dbReference type="SMART" id="SM00278"/>
    </source>
</evidence>
<evidence type="ECO:0000256" key="6">
    <source>
        <dbReference type="HAMAP-Rule" id="MF_00031"/>
    </source>
</evidence>
<evidence type="ECO:0000256" key="1">
    <source>
        <dbReference type="ARBA" id="ARBA00022490"/>
    </source>
</evidence>
<dbReference type="EMBL" id="CBXV010000002">
    <property type="protein sequence ID" value="CDM64469.1"/>
    <property type="molecule type" value="Genomic_DNA"/>
</dbReference>
<dbReference type="InterPro" id="IPR000085">
    <property type="entry name" value="RuvA"/>
</dbReference>
<dbReference type="Gene3D" id="1.10.8.10">
    <property type="entry name" value="DNA helicase RuvA subunit, C-terminal domain"/>
    <property type="match status" value="1"/>
</dbReference>
<keyword evidence="3 6" id="KW-0238">DNA-binding</keyword>
<dbReference type="GO" id="GO:0006281">
    <property type="term" value="P:DNA repair"/>
    <property type="evidence" value="ECO:0007669"/>
    <property type="project" value="UniProtKB-UniRule"/>
</dbReference>
<dbReference type="InterPro" id="IPR012340">
    <property type="entry name" value="NA-bd_OB-fold"/>
</dbReference>
<keyword evidence="8" id="KW-0378">Hydrolase</keyword>
<comment type="subunit">
    <text evidence="6">Homotetramer. Forms an RuvA(8)-RuvB(12)-Holliday junction (HJ) complex. HJ DNA is sandwiched between 2 RuvA tetramers; dsDNA enters through RuvA and exits via RuvB. An RuvB hexamer assembles on each DNA strand where it exits the tetramer. Each RuvB hexamer is contacted by two RuvA subunits (via domain III) on 2 adjacent RuvB subunits; this complex drives branch migration. In the full resolvosome a probable DNA-RuvA(4)-RuvB(12)-RuvC(2) complex forms which resolves the HJ.</text>
</comment>
<dbReference type="CDD" id="cd14332">
    <property type="entry name" value="UBA_RuvA_C"/>
    <property type="match status" value="1"/>
</dbReference>
<dbReference type="InterPro" id="IPR003583">
    <property type="entry name" value="Hlx-hairpin-Hlx_DNA-bd_motif"/>
</dbReference>
<accession>A0A0B6WW17</accession>
<keyword evidence="4 6" id="KW-0233">DNA recombination</keyword>
<evidence type="ECO:0000256" key="4">
    <source>
        <dbReference type="ARBA" id="ARBA00023172"/>
    </source>
</evidence>
<dbReference type="SUPFAM" id="SSF46929">
    <property type="entry name" value="DNA helicase RuvA subunit, C-terminal domain"/>
    <property type="match status" value="1"/>
</dbReference>
<dbReference type="Pfam" id="PF14520">
    <property type="entry name" value="HHH_5"/>
    <property type="match status" value="1"/>
</dbReference>
<dbReference type="AlphaFoldDB" id="A0A0B6WW17"/>
<gene>
    <name evidence="6" type="primary">ruvA</name>
    <name evidence="8" type="ORF">PYK22_00463</name>
</gene>
<feature type="region of interest" description="Domain I" evidence="6">
    <location>
        <begin position="1"/>
        <end position="64"/>
    </location>
</feature>
<feature type="domain" description="Helix-hairpin-helix DNA-binding motif class 1" evidence="7">
    <location>
        <begin position="73"/>
        <end position="92"/>
    </location>
</feature>
<feature type="domain" description="Helix-hairpin-helix DNA-binding motif class 1" evidence="7">
    <location>
        <begin position="108"/>
        <end position="127"/>
    </location>
</feature>
<proteinExistence type="inferred from homology"/>
<dbReference type="GO" id="GO:0048476">
    <property type="term" value="C:Holliday junction resolvase complex"/>
    <property type="evidence" value="ECO:0007669"/>
    <property type="project" value="UniProtKB-UniRule"/>
</dbReference>
<comment type="function">
    <text evidence="6">The RuvA-RuvB-RuvC complex processes Holliday junction (HJ) DNA during genetic recombination and DNA repair, while the RuvA-RuvB complex plays an important role in the rescue of blocked DNA replication forks via replication fork reversal (RFR). RuvA specifically binds to HJ cruciform DNA, conferring on it an open structure. The RuvB hexamer acts as an ATP-dependent pump, pulling dsDNA into and through the RuvAB complex. HJ branch migration allows RuvC to scan DNA until it finds its consensus sequence, where it cleaves and resolves the cruciform DNA.</text>
</comment>
<dbReference type="SMART" id="SM00278">
    <property type="entry name" value="HhH1"/>
    <property type="match status" value="2"/>
</dbReference>